<keyword evidence="1" id="KW-0812">Transmembrane</keyword>
<reference evidence="2" key="1">
    <citation type="submission" date="2019-08" db="EMBL/GenBank/DDBJ databases">
        <authorList>
            <person name="Kucharzyk K."/>
            <person name="Murdoch R.W."/>
            <person name="Higgins S."/>
            <person name="Loffler F."/>
        </authorList>
    </citation>
    <scope>NUCLEOTIDE SEQUENCE</scope>
</reference>
<keyword evidence="1" id="KW-0472">Membrane</keyword>
<name>A0A645CEQ9_9ZZZZ</name>
<evidence type="ECO:0000313" key="2">
    <source>
        <dbReference type="EMBL" id="MPM75404.1"/>
    </source>
</evidence>
<dbReference type="EMBL" id="VSSQ01026605">
    <property type="protein sequence ID" value="MPM75404.1"/>
    <property type="molecule type" value="Genomic_DNA"/>
</dbReference>
<accession>A0A645CEQ9</accession>
<evidence type="ECO:0000256" key="1">
    <source>
        <dbReference type="SAM" id="Phobius"/>
    </source>
</evidence>
<organism evidence="2">
    <name type="scientific">bioreactor metagenome</name>
    <dbReference type="NCBI Taxonomy" id="1076179"/>
    <lineage>
        <taxon>unclassified sequences</taxon>
        <taxon>metagenomes</taxon>
        <taxon>ecological metagenomes</taxon>
    </lineage>
</organism>
<gene>
    <name evidence="2" type="ORF">SDC9_122397</name>
</gene>
<proteinExistence type="predicted"/>
<keyword evidence="1" id="KW-1133">Transmembrane helix</keyword>
<sequence>MPIKAINKPIPALMAVLTDFGMALAIASLTLNAVSIMNITPSIKTAVNANCQVCPIPKTTENAKKAFNPIPGASAKGNFA</sequence>
<comment type="caution">
    <text evidence="2">The sequence shown here is derived from an EMBL/GenBank/DDBJ whole genome shotgun (WGS) entry which is preliminary data.</text>
</comment>
<feature type="transmembrane region" description="Helical" evidence="1">
    <location>
        <begin position="12"/>
        <end position="34"/>
    </location>
</feature>
<protein>
    <submittedName>
        <fullName evidence="2">Uncharacterized protein</fullName>
    </submittedName>
</protein>
<dbReference type="AlphaFoldDB" id="A0A645CEQ9"/>